<comment type="caution">
    <text evidence="2">The sequence shown here is derived from an EMBL/GenBank/DDBJ whole genome shotgun (WGS) entry which is preliminary data.</text>
</comment>
<dbReference type="SUPFAM" id="SSF53067">
    <property type="entry name" value="Actin-like ATPase domain"/>
    <property type="match status" value="1"/>
</dbReference>
<proteinExistence type="inferred from homology"/>
<dbReference type="Gene3D" id="3.30.420.40">
    <property type="match status" value="2"/>
</dbReference>
<dbReference type="EMBL" id="LWBO01000084">
    <property type="protein sequence ID" value="OQP39374.1"/>
    <property type="molecule type" value="Genomic_DNA"/>
</dbReference>
<dbReference type="PANTHER" id="PTHR18964">
    <property type="entry name" value="ROK (REPRESSOR, ORF, KINASE) FAMILY"/>
    <property type="match status" value="1"/>
</dbReference>
<dbReference type="Pfam" id="PF00480">
    <property type="entry name" value="ROK"/>
    <property type="match status" value="1"/>
</dbReference>
<gene>
    <name evidence="2" type="ORF">A4D02_18835</name>
</gene>
<dbReference type="Proteomes" id="UP000192277">
    <property type="component" value="Unassembled WGS sequence"/>
</dbReference>
<dbReference type="RefSeq" id="WP_014216843.1">
    <property type="nucleotide sequence ID" value="NZ_LWBO01000084.1"/>
</dbReference>
<evidence type="ECO:0000313" key="3">
    <source>
        <dbReference type="Proteomes" id="UP000192277"/>
    </source>
</evidence>
<evidence type="ECO:0000256" key="1">
    <source>
        <dbReference type="ARBA" id="ARBA00006479"/>
    </source>
</evidence>
<accession>A0ABX3NRC0</accession>
<comment type="similarity">
    <text evidence="1">Belongs to the ROK (NagC/XylR) family.</text>
</comment>
<reference evidence="2 3" key="1">
    <citation type="submission" date="2016-04" db="EMBL/GenBank/DDBJ databases">
        <authorList>
            <person name="Chen L."/>
            <person name="Zhuang W."/>
            <person name="Wang G."/>
        </authorList>
    </citation>
    <scope>NUCLEOTIDE SEQUENCE [LARGE SCALE GENOMIC DNA]</scope>
    <source>
        <strain evidence="3">GR20</strain>
    </source>
</reference>
<dbReference type="InterPro" id="IPR043129">
    <property type="entry name" value="ATPase_NBD"/>
</dbReference>
<dbReference type="InterPro" id="IPR000600">
    <property type="entry name" value="ROK"/>
</dbReference>
<organism evidence="2 3">
    <name type="scientific">Niastella koreensis</name>
    <dbReference type="NCBI Taxonomy" id="354356"/>
    <lineage>
        <taxon>Bacteria</taxon>
        <taxon>Pseudomonadati</taxon>
        <taxon>Bacteroidota</taxon>
        <taxon>Chitinophagia</taxon>
        <taxon>Chitinophagales</taxon>
        <taxon>Chitinophagaceae</taxon>
        <taxon>Niastella</taxon>
    </lineage>
</organism>
<evidence type="ECO:0008006" key="4">
    <source>
        <dbReference type="Google" id="ProtNLM"/>
    </source>
</evidence>
<keyword evidence="3" id="KW-1185">Reference proteome</keyword>
<name>A0ABX3NRC0_9BACT</name>
<sequence length="292" mass="31475">MTNPSIVIGADIGGSHITAAQVDLTSHQLITSSLVRLPVNSMATAQEVITTWAQGIKQAMQQQRFEKICLAMPGPFDYEAGICLISDQNKYPLLYGLNVKELLAPVLEVTTNDIHINNDAACFLQGEVFSGKVKGYQHAVSVTLGTGLGTAIYENGAARSADRWNMPLLDSMAEEYLSTRWFVKQYAAVTGEQIHGVRELAAQALSNNLVKGLFAEFGKNLAVFLNRFLDETGAKAVVIGGNITQSYPLFKNALLAGMESRHADVFITTSVLGELAAVLGAGSFCCQQPNFI</sequence>
<dbReference type="PANTHER" id="PTHR18964:SF149">
    <property type="entry name" value="BIFUNCTIONAL UDP-N-ACETYLGLUCOSAMINE 2-EPIMERASE_N-ACETYLMANNOSAMINE KINASE"/>
    <property type="match status" value="1"/>
</dbReference>
<protein>
    <recommendedName>
        <fullName evidence="4">ROK family protein</fullName>
    </recommendedName>
</protein>
<dbReference type="CDD" id="cd23763">
    <property type="entry name" value="ASKHA_ATPase_ROK"/>
    <property type="match status" value="1"/>
</dbReference>
<evidence type="ECO:0000313" key="2">
    <source>
        <dbReference type="EMBL" id="OQP39374.1"/>
    </source>
</evidence>